<comment type="catalytic activity">
    <reaction evidence="3 5">
        <text>L-methionyl-[protein] + [thioredoxin]-disulfide + H2O = L-methionyl-(S)-S-oxide-[protein] + [thioredoxin]-dithiol</text>
        <dbReference type="Rhea" id="RHEA:14217"/>
        <dbReference type="Rhea" id="RHEA-COMP:10698"/>
        <dbReference type="Rhea" id="RHEA-COMP:10700"/>
        <dbReference type="Rhea" id="RHEA-COMP:12313"/>
        <dbReference type="Rhea" id="RHEA-COMP:12315"/>
        <dbReference type="ChEBI" id="CHEBI:15377"/>
        <dbReference type="ChEBI" id="CHEBI:16044"/>
        <dbReference type="ChEBI" id="CHEBI:29950"/>
        <dbReference type="ChEBI" id="CHEBI:44120"/>
        <dbReference type="ChEBI" id="CHEBI:50058"/>
        <dbReference type="EC" id="1.8.4.11"/>
    </reaction>
</comment>
<evidence type="ECO:0000256" key="5">
    <source>
        <dbReference type="HAMAP-Rule" id="MF_01401"/>
    </source>
</evidence>
<sequence length="193" mass="21154">MTDSPRTEPLGASGAPADIRELTLAGGCFWCLDAVYRRVRGVLAVESGYTGGDDPAPSYESVCTGTTGHAEAVRVRFDAAVVPPEVIMDLFFTGHDPTSLNRQGADVGTQYRSAVFAHDEAEARFFADEIARAQANYDSPIVTRVEPASAWHPAEDIHQDFYARRRSNGYCRVVIDPKLAKVRRNYSAWLVDA</sequence>
<dbReference type="Gene3D" id="3.30.1060.10">
    <property type="entry name" value="Peptide methionine sulphoxide reductase MsrA"/>
    <property type="match status" value="1"/>
</dbReference>
<dbReference type="EC" id="1.8.4.11" evidence="5"/>
<proteinExistence type="inferred from homology"/>
<feature type="active site" evidence="5">
    <location>
        <position position="28"/>
    </location>
</feature>
<dbReference type="InterPro" id="IPR036509">
    <property type="entry name" value="Met_Sox_Rdtase_MsrA_sf"/>
</dbReference>
<comment type="caution">
    <text evidence="7">The sequence shown here is derived from an EMBL/GenBank/DDBJ whole genome shotgun (WGS) entry which is preliminary data.</text>
</comment>
<gene>
    <name evidence="5 7" type="primary">msrA</name>
    <name evidence="7" type="ORF">M3A82_010625</name>
</gene>
<keyword evidence="2 5" id="KW-0560">Oxidoreductase</keyword>
<comment type="similarity">
    <text evidence="1 5">Belongs to the MsrA Met sulfoxide reductase family.</text>
</comment>
<evidence type="ECO:0000313" key="7">
    <source>
        <dbReference type="EMBL" id="MCV7629782.1"/>
    </source>
</evidence>
<dbReference type="AlphaFoldDB" id="A0AAP3EXS5"/>
<evidence type="ECO:0000313" key="8">
    <source>
        <dbReference type="Proteomes" id="UP001205867"/>
    </source>
</evidence>
<evidence type="ECO:0000259" key="6">
    <source>
        <dbReference type="Pfam" id="PF01625"/>
    </source>
</evidence>
<organism evidence="7 8">
    <name type="scientific">Micrococcus luteus</name>
    <name type="common">Micrococcus lysodeikticus</name>
    <dbReference type="NCBI Taxonomy" id="1270"/>
    <lineage>
        <taxon>Bacteria</taxon>
        <taxon>Bacillati</taxon>
        <taxon>Actinomycetota</taxon>
        <taxon>Actinomycetes</taxon>
        <taxon>Micrococcales</taxon>
        <taxon>Micrococcaceae</taxon>
        <taxon>Micrococcus</taxon>
    </lineage>
</organism>
<dbReference type="HAMAP" id="MF_01401">
    <property type="entry name" value="MsrA"/>
    <property type="match status" value="1"/>
</dbReference>
<evidence type="ECO:0000256" key="3">
    <source>
        <dbReference type="ARBA" id="ARBA00047806"/>
    </source>
</evidence>
<comment type="function">
    <text evidence="5">Has an important function as a repair enzyme for proteins that have been inactivated by oxidation. Catalyzes the reversible oxidation-reduction of methionine sulfoxide in proteins to methionine.</text>
</comment>
<reference evidence="7" key="1">
    <citation type="submission" date="2023-06" db="EMBL/GenBank/DDBJ databases">
        <title>lsaBGC provides a comprehensive framework for evolutionary analysis of biosynthetic gene clusters within focal taxa.</title>
        <authorList>
            <person name="Salamzade R."/>
            <person name="Sandstrom S."/>
            <person name="Kalan L.R."/>
        </authorList>
    </citation>
    <scope>NUCLEOTIDE SEQUENCE</scope>
    <source>
        <strain evidence="7">P3-SID899</strain>
    </source>
</reference>
<protein>
    <recommendedName>
        <fullName evidence="5">Peptide methionine sulfoxide reductase MsrA</fullName>
        <shortName evidence="5">Protein-methionine-S-oxide reductase</shortName>
        <ecNumber evidence="5">1.8.4.11</ecNumber>
    </recommendedName>
    <alternativeName>
        <fullName evidence="5">Peptide-methionine (S)-S-oxide reductase</fullName>
        <shortName evidence="5">Peptide Met(O) reductase</shortName>
    </alternativeName>
</protein>
<dbReference type="PANTHER" id="PTHR43774">
    <property type="entry name" value="PEPTIDE METHIONINE SULFOXIDE REDUCTASE"/>
    <property type="match status" value="1"/>
</dbReference>
<name>A0AAP3EXS5_MICLU</name>
<dbReference type="PANTHER" id="PTHR43774:SF1">
    <property type="entry name" value="PEPTIDE METHIONINE SULFOXIDE REDUCTASE MSRA 2"/>
    <property type="match status" value="1"/>
</dbReference>
<evidence type="ECO:0000256" key="4">
    <source>
        <dbReference type="ARBA" id="ARBA00048782"/>
    </source>
</evidence>
<dbReference type="SUPFAM" id="SSF55068">
    <property type="entry name" value="Peptide methionine sulfoxide reductase"/>
    <property type="match status" value="1"/>
</dbReference>
<comment type="catalytic activity">
    <reaction evidence="4 5">
        <text>[thioredoxin]-disulfide + L-methionine + H2O = L-methionine (S)-S-oxide + [thioredoxin]-dithiol</text>
        <dbReference type="Rhea" id="RHEA:19993"/>
        <dbReference type="Rhea" id="RHEA-COMP:10698"/>
        <dbReference type="Rhea" id="RHEA-COMP:10700"/>
        <dbReference type="ChEBI" id="CHEBI:15377"/>
        <dbReference type="ChEBI" id="CHEBI:29950"/>
        <dbReference type="ChEBI" id="CHEBI:50058"/>
        <dbReference type="ChEBI" id="CHEBI:57844"/>
        <dbReference type="ChEBI" id="CHEBI:58772"/>
        <dbReference type="EC" id="1.8.4.11"/>
    </reaction>
</comment>
<evidence type="ECO:0000256" key="1">
    <source>
        <dbReference type="ARBA" id="ARBA00005591"/>
    </source>
</evidence>
<dbReference type="RefSeq" id="WP_002856836.1">
    <property type="nucleotide sequence ID" value="NZ_CP082331.1"/>
</dbReference>
<dbReference type="NCBIfam" id="TIGR00401">
    <property type="entry name" value="msrA"/>
    <property type="match status" value="1"/>
</dbReference>
<dbReference type="EMBL" id="JALXKZ020000036">
    <property type="protein sequence ID" value="MCV7629782.1"/>
    <property type="molecule type" value="Genomic_DNA"/>
</dbReference>
<dbReference type="GO" id="GO:0008113">
    <property type="term" value="F:peptide-methionine (S)-S-oxide reductase activity"/>
    <property type="evidence" value="ECO:0007669"/>
    <property type="project" value="UniProtKB-UniRule"/>
</dbReference>
<dbReference type="Proteomes" id="UP001205867">
    <property type="component" value="Unassembled WGS sequence"/>
</dbReference>
<accession>A0AAP3EXS5</accession>
<dbReference type="Pfam" id="PF01625">
    <property type="entry name" value="PMSR"/>
    <property type="match status" value="1"/>
</dbReference>
<evidence type="ECO:0000256" key="2">
    <source>
        <dbReference type="ARBA" id="ARBA00023002"/>
    </source>
</evidence>
<feature type="domain" description="Peptide methionine sulphoxide reductase MsrA" evidence="6">
    <location>
        <begin position="22"/>
        <end position="171"/>
    </location>
</feature>
<dbReference type="InterPro" id="IPR002569">
    <property type="entry name" value="Met_Sox_Rdtase_MsrA_dom"/>
</dbReference>